<evidence type="ECO:0000259" key="6">
    <source>
        <dbReference type="PROSITE" id="PS50262"/>
    </source>
</evidence>
<feature type="transmembrane region" description="Helical" evidence="5">
    <location>
        <begin position="179"/>
        <end position="206"/>
    </location>
</feature>
<dbReference type="GO" id="GO:0016020">
    <property type="term" value="C:membrane"/>
    <property type="evidence" value="ECO:0007669"/>
    <property type="project" value="UniProtKB-SubCell"/>
</dbReference>
<keyword evidence="4 5" id="KW-0472">Membrane</keyword>
<proteinExistence type="predicted"/>
<reference evidence="7" key="1">
    <citation type="submission" date="2021-02" db="EMBL/GenBank/DDBJ databases">
        <authorList>
            <person name="Nowell W R."/>
        </authorList>
    </citation>
    <scope>NUCLEOTIDE SEQUENCE</scope>
</reference>
<evidence type="ECO:0000313" key="7">
    <source>
        <dbReference type="EMBL" id="CAF1307494.1"/>
    </source>
</evidence>
<sequence length="445" mass="50653">MSSNSSDANLILSLNFISAQINRYLSIAILLFGTVGNILNCLVLSQKSLRKNPCSWLFLASSITSLITLISGVAVRLMAGWSADLTDTVPALCKIRIFVLFDSRTVASWLIMLATVDIWFSSSIDANRRHMSTLKNAQLGALLIVLLSSLVYAQIFYCYEANLTNAPLKCYGKTIWCRLLIDFTFTIVSILIPSLFMFIFGFMTILNIRYSALRRIQPMNTSLTQWDKIVNTDFSGIFTIEGFHNSKNDVIYAEEPSEIPADLREASIVKYPSGVMFWGAITTKGLISQDGPINFTQWLRDQCPLDKRKRMYMTGDLYAKFLREEAISTINEVVENLNEVIFQDDQDSKHRTKTAMDVVNDFFEEIIEPNDGDAKFADVWPIENIWGIMEEKTRGKTFENMDSLVDFINSEWRKITPEQCKAMIDNIPKRLAKVIQFNGNQVYEH</sequence>
<dbReference type="GO" id="GO:0003676">
    <property type="term" value="F:nucleic acid binding"/>
    <property type="evidence" value="ECO:0007669"/>
    <property type="project" value="InterPro"/>
</dbReference>
<organism evidence="7 8">
    <name type="scientific">Rotaria sordida</name>
    <dbReference type="NCBI Taxonomy" id="392033"/>
    <lineage>
        <taxon>Eukaryota</taxon>
        <taxon>Metazoa</taxon>
        <taxon>Spiralia</taxon>
        <taxon>Gnathifera</taxon>
        <taxon>Rotifera</taxon>
        <taxon>Eurotatoria</taxon>
        <taxon>Bdelloidea</taxon>
        <taxon>Philodinida</taxon>
        <taxon>Philodinidae</taxon>
        <taxon>Rotaria</taxon>
    </lineage>
</organism>
<dbReference type="InterPro" id="IPR017452">
    <property type="entry name" value="GPCR_Rhodpsn_7TM"/>
</dbReference>
<keyword evidence="2 5" id="KW-0812">Transmembrane</keyword>
<dbReference type="Proteomes" id="UP000663882">
    <property type="component" value="Unassembled WGS sequence"/>
</dbReference>
<dbReference type="AlphaFoldDB" id="A0A815DXW3"/>
<evidence type="ECO:0000313" key="8">
    <source>
        <dbReference type="Proteomes" id="UP000663882"/>
    </source>
</evidence>
<feature type="transmembrane region" description="Helical" evidence="5">
    <location>
        <begin position="56"/>
        <end position="77"/>
    </location>
</feature>
<dbReference type="InterPro" id="IPR052954">
    <property type="entry name" value="GPCR-Ligand_Int"/>
</dbReference>
<keyword evidence="3 5" id="KW-1133">Transmembrane helix</keyword>
<dbReference type="EMBL" id="CAJNOO010002933">
    <property type="protein sequence ID" value="CAF1307494.1"/>
    <property type="molecule type" value="Genomic_DNA"/>
</dbReference>
<dbReference type="PANTHER" id="PTHR46641">
    <property type="entry name" value="FMRFAMIDE RECEPTOR-RELATED"/>
    <property type="match status" value="1"/>
</dbReference>
<feature type="transmembrane region" description="Helical" evidence="5">
    <location>
        <begin position="24"/>
        <end position="44"/>
    </location>
</feature>
<evidence type="ECO:0000256" key="3">
    <source>
        <dbReference type="ARBA" id="ARBA00022989"/>
    </source>
</evidence>
<name>A0A815DXW3_9BILA</name>
<accession>A0A815DXW3</accession>
<comment type="subcellular location">
    <subcellularLocation>
        <location evidence="1">Membrane</location>
    </subcellularLocation>
</comment>
<evidence type="ECO:0000256" key="2">
    <source>
        <dbReference type="ARBA" id="ARBA00022692"/>
    </source>
</evidence>
<dbReference type="InterPro" id="IPR036397">
    <property type="entry name" value="RNaseH_sf"/>
</dbReference>
<dbReference type="PANTHER" id="PTHR46641:SF2">
    <property type="entry name" value="FMRFAMIDE RECEPTOR"/>
    <property type="match status" value="1"/>
</dbReference>
<dbReference type="OrthoDB" id="10039984at2759"/>
<protein>
    <recommendedName>
        <fullName evidence="6">G-protein coupled receptors family 1 profile domain-containing protein</fullName>
    </recommendedName>
</protein>
<evidence type="ECO:0000256" key="4">
    <source>
        <dbReference type="ARBA" id="ARBA00023136"/>
    </source>
</evidence>
<dbReference type="Gene3D" id="3.30.420.10">
    <property type="entry name" value="Ribonuclease H-like superfamily/Ribonuclease H"/>
    <property type="match status" value="1"/>
</dbReference>
<feature type="domain" description="G-protein coupled receptors family 1 profile" evidence="6">
    <location>
        <begin position="36"/>
        <end position="206"/>
    </location>
</feature>
<evidence type="ECO:0000256" key="1">
    <source>
        <dbReference type="ARBA" id="ARBA00004370"/>
    </source>
</evidence>
<gene>
    <name evidence="7" type="ORF">RFH988_LOCUS30061</name>
</gene>
<feature type="transmembrane region" description="Helical" evidence="5">
    <location>
        <begin position="141"/>
        <end position="159"/>
    </location>
</feature>
<evidence type="ECO:0000256" key="5">
    <source>
        <dbReference type="SAM" id="Phobius"/>
    </source>
</evidence>
<dbReference type="PROSITE" id="PS50262">
    <property type="entry name" value="G_PROTEIN_RECEP_F1_2"/>
    <property type="match status" value="1"/>
</dbReference>
<comment type="caution">
    <text evidence="7">The sequence shown here is derived from an EMBL/GenBank/DDBJ whole genome shotgun (WGS) entry which is preliminary data.</text>
</comment>
<dbReference type="SUPFAM" id="SSF81321">
    <property type="entry name" value="Family A G protein-coupled receptor-like"/>
    <property type="match status" value="1"/>
</dbReference>